<comment type="caution">
    <text evidence="1">The sequence shown here is derived from an EMBL/GenBank/DDBJ whole genome shotgun (WGS) entry which is preliminary data.</text>
</comment>
<gene>
    <name evidence="1" type="ORF">HMPREF9443_01650</name>
</gene>
<evidence type="ECO:0000313" key="1">
    <source>
        <dbReference type="EMBL" id="EFY04377.1"/>
    </source>
</evidence>
<protein>
    <submittedName>
        <fullName evidence="1">Uncharacterized protein</fullName>
    </submittedName>
</protein>
<organism evidence="1 2">
    <name type="scientific">Phascolarctobacterium succinatutens YIT 12067</name>
    <dbReference type="NCBI Taxonomy" id="626939"/>
    <lineage>
        <taxon>Bacteria</taxon>
        <taxon>Bacillati</taxon>
        <taxon>Bacillota</taxon>
        <taxon>Negativicutes</taxon>
        <taxon>Acidaminococcales</taxon>
        <taxon>Acidaminococcaceae</taxon>
        <taxon>Phascolarctobacterium</taxon>
    </lineage>
</organism>
<evidence type="ECO:0000313" key="2">
    <source>
        <dbReference type="Proteomes" id="UP000004923"/>
    </source>
</evidence>
<dbReference type="AlphaFoldDB" id="E8LFL0"/>
<dbReference type="HOGENOM" id="CLU_2718810_0_0_9"/>
<accession>E8LFL0</accession>
<dbReference type="EMBL" id="AEVN01000084">
    <property type="protein sequence ID" value="EFY04377.1"/>
    <property type="molecule type" value="Genomic_DNA"/>
</dbReference>
<keyword evidence="2" id="KW-1185">Reference proteome</keyword>
<reference evidence="1 2" key="1">
    <citation type="submission" date="2011-01" db="EMBL/GenBank/DDBJ databases">
        <authorList>
            <person name="Weinstock G."/>
            <person name="Sodergren E."/>
            <person name="Clifton S."/>
            <person name="Fulton L."/>
            <person name="Fulton B."/>
            <person name="Courtney L."/>
            <person name="Fronick C."/>
            <person name="Harrison M."/>
            <person name="Strong C."/>
            <person name="Farmer C."/>
            <person name="Delahaunty K."/>
            <person name="Markovic C."/>
            <person name="Hall O."/>
            <person name="Minx P."/>
            <person name="Tomlinson C."/>
            <person name="Mitreva M."/>
            <person name="Hou S."/>
            <person name="Chen J."/>
            <person name="Wollam A."/>
            <person name="Pepin K.H."/>
            <person name="Johnson M."/>
            <person name="Bhonagiri V."/>
            <person name="Zhang X."/>
            <person name="Suruliraj S."/>
            <person name="Warren W."/>
            <person name="Chinwalla A."/>
            <person name="Mardis E.R."/>
            <person name="Wilson R.K."/>
        </authorList>
    </citation>
    <scope>NUCLEOTIDE SEQUENCE [LARGE SCALE GENOMIC DNA]</scope>
    <source>
        <strain evidence="1 2">YIT 12067</strain>
    </source>
</reference>
<name>E8LFL0_9FIRM</name>
<sequence>MTMNFSTLNIFYLFFIILTAQPIPKAANRSHLIIAFSDNFVIELLKTQRIYFKGKYVKACSGRICDESAACG</sequence>
<dbReference type="Proteomes" id="UP000004923">
    <property type="component" value="Unassembled WGS sequence"/>
</dbReference>
<proteinExistence type="predicted"/>